<sequence length="253" mass="27973">MLVVDTLHFSIDGKKILDGISACFEPRKIHGIIGPNGSGKSTLLKNICRLWEPQSGAIVLNGKNLAKMPRKELSTLVTLVPQNTTIGFPVSVFDIVAMGRNPHLGRFEGVGPRDREIIERALWQTNIHALKDRNINELSGGEGQLAIIARAIATEAPLILLDEPTSELDVKHTLEIVKLLCELKDQGKTILVTIHDLNLARKLCDTITILCAGKLFFSGAPEDAFSEENISQVFQVRVREYKHDGTTFLDFRS</sequence>
<dbReference type="STRING" id="338966.Ppro_1212"/>
<dbReference type="FunFam" id="3.40.50.300:FF:000134">
    <property type="entry name" value="Iron-enterobactin ABC transporter ATP-binding protein"/>
    <property type="match status" value="1"/>
</dbReference>
<dbReference type="GO" id="GO:0016887">
    <property type="term" value="F:ATP hydrolysis activity"/>
    <property type="evidence" value="ECO:0007669"/>
    <property type="project" value="InterPro"/>
</dbReference>
<dbReference type="EMBL" id="CP000482">
    <property type="protein sequence ID" value="ABK98833.1"/>
    <property type="molecule type" value="Genomic_DNA"/>
</dbReference>
<dbReference type="PANTHER" id="PTHR42794:SF2">
    <property type="entry name" value="ABC TRANSPORTER ATP-BINDING PROTEIN"/>
    <property type="match status" value="1"/>
</dbReference>
<dbReference type="InterPro" id="IPR003439">
    <property type="entry name" value="ABC_transporter-like_ATP-bd"/>
</dbReference>
<evidence type="ECO:0000259" key="4">
    <source>
        <dbReference type="PROSITE" id="PS50893"/>
    </source>
</evidence>
<feature type="domain" description="ABC transporter" evidence="4">
    <location>
        <begin position="2"/>
        <end position="237"/>
    </location>
</feature>
<organism evidence="5 6">
    <name type="scientific">Pelobacter propionicus (strain DSM 2379 / NBRC 103807 / OttBd1)</name>
    <dbReference type="NCBI Taxonomy" id="338966"/>
    <lineage>
        <taxon>Bacteria</taxon>
        <taxon>Pseudomonadati</taxon>
        <taxon>Thermodesulfobacteriota</taxon>
        <taxon>Desulfuromonadia</taxon>
        <taxon>Desulfuromonadales</taxon>
        <taxon>Desulfuromonadaceae</taxon>
        <taxon>Pelobacter</taxon>
    </lineage>
</organism>
<keyword evidence="6" id="KW-1185">Reference proteome</keyword>
<evidence type="ECO:0000256" key="1">
    <source>
        <dbReference type="ARBA" id="ARBA00022448"/>
    </source>
</evidence>
<gene>
    <name evidence="5" type="ordered locus">Ppro_1212</name>
</gene>
<dbReference type="CDD" id="cd03214">
    <property type="entry name" value="ABC_Iron-Siderophores_B12_Hemin"/>
    <property type="match status" value="1"/>
</dbReference>
<dbReference type="KEGG" id="ppd:Ppro_1212"/>
<keyword evidence="2" id="KW-0547">Nucleotide-binding</keyword>
<name>A1ANB3_PELPD</name>
<protein>
    <submittedName>
        <fullName evidence="5">ABC transporter related protein</fullName>
    </submittedName>
</protein>
<keyword evidence="3" id="KW-0067">ATP-binding</keyword>
<dbReference type="OrthoDB" id="9809450at2"/>
<dbReference type="eggNOG" id="COG1120">
    <property type="taxonomic scope" value="Bacteria"/>
</dbReference>
<reference evidence="5 6" key="1">
    <citation type="submission" date="2006-10" db="EMBL/GenBank/DDBJ databases">
        <title>Complete sequence of chromosome of Pelobacter propionicus DSM 2379.</title>
        <authorList>
            <consortium name="US DOE Joint Genome Institute"/>
            <person name="Copeland A."/>
            <person name="Lucas S."/>
            <person name="Lapidus A."/>
            <person name="Barry K."/>
            <person name="Detter J.C."/>
            <person name="Glavina del Rio T."/>
            <person name="Hammon N."/>
            <person name="Israni S."/>
            <person name="Dalin E."/>
            <person name="Tice H."/>
            <person name="Pitluck S."/>
            <person name="Saunders E."/>
            <person name="Brettin T."/>
            <person name="Bruce D."/>
            <person name="Han C."/>
            <person name="Tapia R."/>
            <person name="Schmutz J."/>
            <person name="Larimer F."/>
            <person name="Land M."/>
            <person name="Hauser L."/>
            <person name="Kyrpides N."/>
            <person name="Kim E."/>
            <person name="Lovley D."/>
            <person name="Richardson P."/>
        </authorList>
    </citation>
    <scope>NUCLEOTIDE SEQUENCE [LARGE SCALE GENOMIC DNA]</scope>
    <source>
        <strain evidence="6">DSM 2379 / NBRC 103807 / OttBd1</strain>
    </source>
</reference>
<evidence type="ECO:0000313" key="6">
    <source>
        <dbReference type="Proteomes" id="UP000006732"/>
    </source>
</evidence>
<dbReference type="SMART" id="SM00382">
    <property type="entry name" value="AAA"/>
    <property type="match status" value="1"/>
</dbReference>
<dbReference type="InterPro" id="IPR027417">
    <property type="entry name" value="P-loop_NTPase"/>
</dbReference>
<dbReference type="RefSeq" id="WP_011735135.1">
    <property type="nucleotide sequence ID" value="NC_008609.1"/>
</dbReference>
<dbReference type="PROSITE" id="PS50893">
    <property type="entry name" value="ABC_TRANSPORTER_2"/>
    <property type="match status" value="1"/>
</dbReference>
<proteinExistence type="predicted"/>
<dbReference type="HOGENOM" id="CLU_000604_1_11_7"/>
<dbReference type="Gene3D" id="3.40.50.300">
    <property type="entry name" value="P-loop containing nucleotide triphosphate hydrolases"/>
    <property type="match status" value="1"/>
</dbReference>
<evidence type="ECO:0000256" key="3">
    <source>
        <dbReference type="ARBA" id="ARBA00022840"/>
    </source>
</evidence>
<dbReference type="SUPFAM" id="SSF52540">
    <property type="entry name" value="P-loop containing nucleoside triphosphate hydrolases"/>
    <property type="match status" value="1"/>
</dbReference>
<keyword evidence="1" id="KW-0813">Transport</keyword>
<dbReference type="AlphaFoldDB" id="A1ANB3"/>
<dbReference type="Pfam" id="PF00005">
    <property type="entry name" value="ABC_tran"/>
    <property type="match status" value="1"/>
</dbReference>
<dbReference type="GO" id="GO:0005524">
    <property type="term" value="F:ATP binding"/>
    <property type="evidence" value="ECO:0007669"/>
    <property type="project" value="UniProtKB-KW"/>
</dbReference>
<evidence type="ECO:0000313" key="5">
    <source>
        <dbReference type="EMBL" id="ABK98833.1"/>
    </source>
</evidence>
<accession>A1ANB3</accession>
<dbReference type="Proteomes" id="UP000006732">
    <property type="component" value="Chromosome"/>
</dbReference>
<dbReference type="InterPro" id="IPR003593">
    <property type="entry name" value="AAA+_ATPase"/>
</dbReference>
<dbReference type="PANTHER" id="PTHR42794">
    <property type="entry name" value="HEMIN IMPORT ATP-BINDING PROTEIN HMUV"/>
    <property type="match status" value="1"/>
</dbReference>
<evidence type="ECO:0000256" key="2">
    <source>
        <dbReference type="ARBA" id="ARBA00022741"/>
    </source>
</evidence>